<dbReference type="Gene3D" id="3.20.20.70">
    <property type="entry name" value="Aldolase class I"/>
    <property type="match status" value="1"/>
</dbReference>
<accession>A0A2V1ISY0</accession>
<dbReference type="PANTHER" id="PTHR43787">
    <property type="entry name" value="FEMO COFACTOR BIOSYNTHESIS PROTEIN NIFB-RELATED"/>
    <property type="match status" value="1"/>
</dbReference>
<dbReference type="GO" id="GO:0051539">
    <property type="term" value="F:4 iron, 4 sulfur cluster binding"/>
    <property type="evidence" value="ECO:0007669"/>
    <property type="project" value="UniProtKB-KW"/>
</dbReference>
<dbReference type="CDD" id="cd01335">
    <property type="entry name" value="Radical_SAM"/>
    <property type="match status" value="1"/>
</dbReference>
<evidence type="ECO:0000256" key="2">
    <source>
        <dbReference type="ARBA" id="ARBA00022485"/>
    </source>
</evidence>
<dbReference type="GO" id="GO:0016491">
    <property type="term" value="F:oxidoreductase activity"/>
    <property type="evidence" value="ECO:0007669"/>
    <property type="project" value="InterPro"/>
</dbReference>
<evidence type="ECO:0000256" key="6">
    <source>
        <dbReference type="ARBA" id="ARBA00023014"/>
    </source>
</evidence>
<dbReference type="EMBL" id="PUBV01000057">
    <property type="protein sequence ID" value="PWB05787.1"/>
    <property type="molecule type" value="Genomic_DNA"/>
</dbReference>
<evidence type="ECO:0000313" key="8">
    <source>
        <dbReference type="EMBL" id="PWB05787.1"/>
    </source>
</evidence>
<dbReference type="Proteomes" id="UP000244925">
    <property type="component" value="Unassembled WGS sequence"/>
</dbReference>
<keyword evidence="9" id="KW-1185">Reference proteome</keyword>
<dbReference type="SFLD" id="SFLDG01386">
    <property type="entry name" value="main_SPASM_domain-containing"/>
    <property type="match status" value="1"/>
</dbReference>
<dbReference type="SUPFAM" id="SSF102114">
    <property type="entry name" value="Radical SAM enzymes"/>
    <property type="match status" value="1"/>
</dbReference>
<keyword evidence="4" id="KW-0479">Metal-binding</keyword>
<protein>
    <submittedName>
        <fullName evidence="8">SPASM domain-containing protein</fullName>
    </submittedName>
</protein>
<dbReference type="UniPathway" id="UPA00782"/>
<reference evidence="9" key="1">
    <citation type="submission" date="2018-02" db="EMBL/GenBank/DDBJ databases">
        <authorList>
            <person name="Clavel T."/>
            <person name="Strowig T."/>
        </authorList>
    </citation>
    <scope>NUCLEOTIDE SEQUENCE [LARGE SCALE GENOMIC DNA]</scope>
    <source>
        <strain evidence="9">DSM 100764</strain>
    </source>
</reference>
<dbReference type="SFLD" id="SFLDS00029">
    <property type="entry name" value="Radical_SAM"/>
    <property type="match status" value="1"/>
</dbReference>
<dbReference type="SFLD" id="SFLDG01384">
    <property type="entry name" value="thioether_bond_formation_requi"/>
    <property type="match status" value="1"/>
</dbReference>
<keyword evidence="3" id="KW-0949">S-adenosyl-L-methionine</keyword>
<gene>
    <name evidence="8" type="ORF">C5O25_12395</name>
</gene>
<evidence type="ECO:0000256" key="5">
    <source>
        <dbReference type="ARBA" id="ARBA00023004"/>
    </source>
</evidence>
<dbReference type="AlphaFoldDB" id="A0A2V1ISY0"/>
<keyword evidence="6" id="KW-0411">Iron-sulfur</keyword>
<proteinExistence type="predicted"/>
<feature type="domain" description="Radical SAM core" evidence="7">
    <location>
        <begin position="82"/>
        <end position="303"/>
    </location>
</feature>
<evidence type="ECO:0000256" key="3">
    <source>
        <dbReference type="ARBA" id="ARBA00022691"/>
    </source>
</evidence>
<sequence length="435" mass="49831">MLSKYNVLFDREGKHLLYNSLSNSFVELSDEMSDALRNMIERNEVDPNADKDLLDMLRQIKAIDVDDEYEIRKVKFHVMNGRFDKTRLSVTINPTLACNFACPYCFEKDKPQVFMTDNTEQAIVDFVGRHNGMTHLSVTWFGGEPLLGFERIKSLTRRFLDMGISYSAGMITNGYLITEEMAKSFEALKINSVQITIDGMRERHDSRRCLKNGGPTFDRIIESLKLLSEHAPKTRVTVRINVDENNHTDYPALKTYLADLGLRNVFLSPGFTSDTTGTGYDCIFDKMKRHQFYVDMVRLHGYDTKPFFPMNPRSECAVRNSASCVIGPEGELYKCWNDVGNPEKVYGNLKDGISDQNLLMDYLTEADPLENEECRECLLFPVCNGGCPYDRIQRLQQGRPENDCPIMKSGIEDYLWLHYNCLKQHAGSGKESSEH</sequence>
<name>A0A2V1ISY0_9BACT</name>
<dbReference type="InterPro" id="IPR023867">
    <property type="entry name" value="Sulphatase_maturase_rSAM"/>
</dbReference>
<dbReference type="PANTHER" id="PTHR43787:SF3">
    <property type="entry name" value="ARYLSULFATASE REGULATORY PROTEIN"/>
    <property type="match status" value="1"/>
</dbReference>
<evidence type="ECO:0000256" key="4">
    <source>
        <dbReference type="ARBA" id="ARBA00022723"/>
    </source>
</evidence>
<dbReference type="RefSeq" id="WP_107037027.1">
    <property type="nucleotide sequence ID" value="NZ_CAOMZA010000072.1"/>
</dbReference>
<dbReference type="InterPro" id="IPR058240">
    <property type="entry name" value="rSAM_sf"/>
</dbReference>
<dbReference type="GO" id="GO:0046872">
    <property type="term" value="F:metal ion binding"/>
    <property type="evidence" value="ECO:0007669"/>
    <property type="project" value="UniProtKB-KW"/>
</dbReference>
<keyword evidence="2" id="KW-0004">4Fe-4S</keyword>
<dbReference type="InterPro" id="IPR013785">
    <property type="entry name" value="Aldolase_TIM"/>
</dbReference>
<evidence type="ECO:0000259" key="7">
    <source>
        <dbReference type="PROSITE" id="PS51918"/>
    </source>
</evidence>
<keyword evidence="5" id="KW-0408">Iron</keyword>
<comment type="cofactor">
    <cofactor evidence="1">
        <name>[4Fe-4S] cluster</name>
        <dbReference type="ChEBI" id="CHEBI:49883"/>
    </cofactor>
</comment>
<dbReference type="PROSITE" id="PS51918">
    <property type="entry name" value="RADICAL_SAM"/>
    <property type="match status" value="1"/>
</dbReference>
<evidence type="ECO:0000256" key="1">
    <source>
        <dbReference type="ARBA" id="ARBA00001966"/>
    </source>
</evidence>
<comment type="caution">
    <text evidence="8">The sequence shown here is derived from an EMBL/GenBank/DDBJ whole genome shotgun (WGS) entry which is preliminary data.</text>
</comment>
<dbReference type="SFLD" id="SFLDG01067">
    <property type="entry name" value="SPASM/twitch_domain_containing"/>
    <property type="match status" value="1"/>
</dbReference>
<dbReference type="NCBIfam" id="TIGR04085">
    <property type="entry name" value="rSAM_more_4Fe4S"/>
    <property type="match status" value="1"/>
</dbReference>
<organism evidence="8 9">
    <name type="scientific">Paramuribaculum intestinale</name>
    <dbReference type="NCBI Taxonomy" id="2094151"/>
    <lineage>
        <taxon>Bacteria</taxon>
        <taxon>Pseudomonadati</taxon>
        <taxon>Bacteroidota</taxon>
        <taxon>Bacteroidia</taxon>
        <taxon>Bacteroidales</taxon>
        <taxon>Muribaculaceae</taxon>
        <taxon>Paramuribaculum</taxon>
    </lineage>
</organism>
<dbReference type="Pfam" id="PF04055">
    <property type="entry name" value="Radical_SAM"/>
    <property type="match status" value="1"/>
</dbReference>
<dbReference type="InterPro" id="IPR007197">
    <property type="entry name" value="rSAM"/>
</dbReference>
<evidence type="ECO:0000313" key="9">
    <source>
        <dbReference type="Proteomes" id="UP000244925"/>
    </source>
</evidence>
<dbReference type="InterPro" id="IPR023885">
    <property type="entry name" value="4Fe4S-binding_SPASM_dom"/>
</dbReference>
<dbReference type="GeneID" id="93425595"/>